<keyword evidence="1" id="KW-0418">Kinase</keyword>
<dbReference type="PANTHER" id="PTHR35526">
    <property type="entry name" value="ANTI-SIGMA-F FACTOR RSBW-RELATED"/>
    <property type="match status" value="1"/>
</dbReference>
<dbReference type="SUPFAM" id="SSF55874">
    <property type="entry name" value="ATPase domain of HSP90 chaperone/DNA topoisomerase II/histidine kinase"/>
    <property type="match status" value="1"/>
</dbReference>
<keyword evidence="3" id="KW-0067">ATP-binding</keyword>
<accession>A0A7V2B0A4</accession>
<name>A0A7V2B0A4_RHOMR</name>
<dbReference type="Gene3D" id="3.30.565.10">
    <property type="entry name" value="Histidine kinase-like ATPase, C-terminal domain"/>
    <property type="match status" value="1"/>
</dbReference>
<protein>
    <submittedName>
        <fullName evidence="3">ATP-binding protein</fullName>
    </submittedName>
</protein>
<proteinExistence type="predicted"/>
<dbReference type="GO" id="GO:0004674">
    <property type="term" value="F:protein serine/threonine kinase activity"/>
    <property type="evidence" value="ECO:0007669"/>
    <property type="project" value="UniProtKB-KW"/>
</dbReference>
<keyword evidence="3" id="KW-0547">Nucleotide-binding</keyword>
<feature type="domain" description="Histidine kinase/HSP90-like ATPase" evidence="2">
    <location>
        <begin position="10"/>
        <end position="136"/>
    </location>
</feature>
<dbReference type="GO" id="GO:0005524">
    <property type="term" value="F:ATP binding"/>
    <property type="evidence" value="ECO:0007669"/>
    <property type="project" value="UniProtKB-KW"/>
</dbReference>
<evidence type="ECO:0000259" key="2">
    <source>
        <dbReference type="Pfam" id="PF13581"/>
    </source>
</evidence>
<dbReference type="AlphaFoldDB" id="A0A7V2B0A4"/>
<dbReference type="CDD" id="cd16936">
    <property type="entry name" value="HATPase_RsbW-like"/>
    <property type="match status" value="1"/>
</dbReference>
<dbReference type="Pfam" id="PF13581">
    <property type="entry name" value="HATPase_c_2"/>
    <property type="match status" value="1"/>
</dbReference>
<dbReference type="EMBL" id="DSGB01000004">
    <property type="protein sequence ID" value="HER95939.1"/>
    <property type="molecule type" value="Genomic_DNA"/>
</dbReference>
<gene>
    <name evidence="3" type="ORF">ENO59_05410</name>
</gene>
<dbReference type="InterPro" id="IPR050267">
    <property type="entry name" value="Anti-sigma-factor_SerPK"/>
</dbReference>
<keyword evidence="1" id="KW-0808">Transferase</keyword>
<keyword evidence="1" id="KW-0723">Serine/threonine-protein kinase</keyword>
<reference evidence="3" key="1">
    <citation type="journal article" date="2020" name="mSystems">
        <title>Genome- and Community-Level Interaction Insights into Carbon Utilization and Element Cycling Functions of Hydrothermarchaeota in Hydrothermal Sediment.</title>
        <authorList>
            <person name="Zhou Z."/>
            <person name="Liu Y."/>
            <person name="Xu W."/>
            <person name="Pan J."/>
            <person name="Luo Z.H."/>
            <person name="Li M."/>
        </authorList>
    </citation>
    <scope>NUCLEOTIDE SEQUENCE [LARGE SCALE GENOMIC DNA]</scope>
    <source>
        <strain evidence="3">SpSt-143</strain>
    </source>
</reference>
<sequence>MVRALYTLRIPSSTRYLETVRRFVEQHARKAGLPETVINELKLAVDEACTNIIKHAYKGRTDQPIDVAVLIEPERFVVRLRDQGDAFDVTHYREPDLQALIRRRQGGGLGIRLIRKLMDQVEYRSLGRYNEVQLVKYLHPAPAPNTSPPSSTNT</sequence>
<dbReference type="InterPro" id="IPR003594">
    <property type="entry name" value="HATPase_dom"/>
</dbReference>
<dbReference type="InterPro" id="IPR036890">
    <property type="entry name" value="HATPase_C_sf"/>
</dbReference>
<evidence type="ECO:0000256" key="1">
    <source>
        <dbReference type="ARBA" id="ARBA00022527"/>
    </source>
</evidence>
<organism evidence="3">
    <name type="scientific">Rhodothermus marinus</name>
    <name type="common">Rhodothermus obamensis</name>
    <dbReference type="NCBI Taxonomy" id="29549"/>
    <lineage>
        <taxon>Bacteria</taxon>
        <taxon>Pseudomonadati</taxon>
        <taxon>Rhodothermota</taxon>
        <taxon>Rhodothermia</taxon>
        <taxon>Rhodothermales</taxon>
        <taxon>Rhodothermaceae</taxon>
        <taxon>Rhodothermus</taxon>
    </lineage>
</organism>
<evidence type="ECO:0000313" key="3">
    <source>
        <dbReference type="EMBL" id="HER95939.1"/>
    </source>
</evidence>
<comment type="caution">
    <text evidence="3">The sequence shown here is derived from an EMBL/GenBank/DDBJ whole genome shotgun (WGS) entry which is preliminary data.</text>
</comment>
<dbReference type="PANTHER" id="PTHR35526:SF3">
    <property type="entry name" value="ANTI-SIGMA-F FACTOR RSBW"/>
    <property type="match status" value="1"/>
</dbReference>